<dbReference type="InterPro" id="IPR050309">
    <property type="entry name" value="Type-B_Carboxylest/Lipase"/>
</dbReference>
<proteinExistence type="inferred from homology"/>
<dbReference type="EMBL" id="ML996245">
    <property type="protein sequence ID" value="KAF2729424.1"/>
    <property type="molecule type" value="Genomic_DNA"/>
</dbReference>
<gene>
    <name evidence="5" type="ORF">EJ04DRAFT_447262</name>
</gene>
<evidence type="ECO:0000259" key="4">
    <source>
        <dbReference type="Pfam" id="PF00135"/>
    </source>
</evidence>
<keyword evidence="6" id="KW-1185">Reference proteome</keyword>
<dbReference type="Proteomes" id="UP000799444">
    <property type="component" value="Unassembled WGS sequence"/>
</dbReference>
<evidence type="ECO:0000256" key="1">
    <source>
        <dbReference type="ARBA" id="ARBA00005964"/>
    </source>
</evidence>
<dbReference type="OrthoDB" id="408631at2759"/>
<evidence type="ECO:0000313" key="5">
    <source>
        <dbReference type="EMBL" id="KAF2729424.1"/>
    </source>
</evidence>
<comment type="caution">
    <text evidence="5">The sequence shown here is derived from an EMBL/GenBank/DDBJ whole genome shotgun (WGS) entry which is preliminary data.</text>
</comment>
<evidence type="ECO:0000256" key="3">
    <source>
        <dbReference type="RuleBase" id="RU361235"/>
    </source>
</evidence>
<dbReference type="InterPro" id="IPR019819">
    <property type="entry name" value="Carboxylesterase_B_CS"/>
</dbReference>
<evidence type="ECO:0000313" key="6">
    <source>
        <dbReference type="Proteomes" id="UP000799444"/>
    </source>
</evidence>
<dbReference type="EC" id="3.1.1.-" evidence="3"/>
<comment type="similarity">
    <text evidence="1 3">Belongs to the type-B carboxylesterase/lipase family.</text>
</comment>
<evidence type="ECO:0000256" key="2">
    <source>
        <dbReference type="ARBA" id="ARBA00022801"/>
    </source>
</evidence>
<keyword evidence="3" id="KW-0732">Signal</keyword>
<protein>
    <recommendedName>
        <fullName evidence="3">Carboxylic ester hydrolase</fullName>
        <ecNumber evidence="3">3.1.1.-</ecNumber>
    </recommendedName>
</protein>
<dbReference type="GO" id="GO:0016787">
    <property type="term" value="F:hydrolase activity"/>
    <property type="evidence" value="ECO:0007669"/>
    <property type="project" value="UniProtKB-KW"/>
</dbReference>
<dbReference type="Pfam" id="PF00135">
    <property type="entry name" value="COesterase"/>
    <property type="match status" value="1"/>
</dbReference>
<dbReference type="InterPro" id="IPR002018">
    <property type="entry name" value="CarbesteraseB"/>
</dbReference>
<name>A0A9P4QQW2_9PLEO</name>
<sequence>MKSRTLVVVAACLQAISASPFAASFDAVKRQAAAHTNSTAQIVDLGYELYQGVANATTGLNVWKGIRFAAPPTGSLRWQAPQPPIVNRSSVIPATSFHSMCPQSPPSGILPTPFVAVDEDCLFLNVYAPANASTAKLPVLVWIHGGGYGLGDGTLDMTEFINANDDGIVGVAIQYRLGAFGFLSSDEVAANGVANAGILDQTFALQWVQSYIELFGGDPTKVTISGNSAGAGSVMLQDIAYGGTLGTSLFRGSISSSPYLPTQYGYKDFMPSQAYYAFASEAGCFAGRPYGNKSQTIFECLISADSETLQRASASVSSSTVFGTWAFVPVTDGTFIQETPSQALIRRKVNGLYHLSGNNADEGGPFVPPTISNISDLISWLHTLLPMLRTEDIAKVLYYYPTPNTTLSNANDTLPEFDTPGDEGPYTALNVSSVASGQQQRANNLYAETTFVCPSYWLAEAYNGAAASGSAGYKYQYSVPFAVHGIDTYAAFGPVMPNVGPDFALAFRRIWGNFVRTGDPSISAEVAAGAASNGTGAPGWGAWPPFTLYEPRMANLNQTGGVLYVDERVGVPAYKEPGLRNKLRFVDGYQWEGGRGVRCDFWKSVWRLVPE</sequence>
<keyword evidence="2 3" id="KW-0378">Hydrolase</keyword>
<dbReference type="AlphaFoldDB" id="A0A9P4QQW2"/>
<organism evidence="5 6">
    <name type="scientific">Polyplosphaeria fusca</name>
    <dbReference type="NCBI Taxonomy" id="682080"/>
    <lineage>
        <taxon>Eukaryota</taxon>
        <taxon>Fungi</taxon>
        <taxon>Dikarya</taxon>
        <taxon>Ascomycota</taxon>
        <taxon>Pezizomycotina</taxon>
        <taxon>Dothideomycetes</taxon>
        <taxon>Pleosporomycetidae</taxon>
        <taxon>Pleosporales</taxon>
        <taxon>Tetraplosphaeriaceae</taxon>
        <taxon>Polyplosphaeria</taxon>
    </lineage>
</organism>
<dbReference type="PROSITE" id="PS00122">
    <property type="entry name" value="CARBOXYLESTERASE_B_1"/>
    <property type="match status" value="1"/>
</dbReference>
<dbReference type="PANTHER" id="PTHR11559">
    <property type="entry name" value="CARBOXYLESTERASE"/>
    <property type="match status" value="1"/>
</dbReference>
<accession>A0A9P4QQW2</accession>
<dbReference type="PROSITE" id="PS00941">
    <property type="entry name" value="CARBOXYLESTERASE_B_2"/>
    <property type="match status" value="1"/>
</dbReference>
<dbReference type="InterPro" id="IPR029058">
    <property type="entry name" value="AB_hydrolase_fold"/>
</dbReference>
<feature type="domain" description="Carboxylesterase type B" evidence="4">
    <location>
        <begin position="56"/>
        <end position="557"/>
    </location>
</feature>
<dbReference type="SUPFAM" id="SSF53474">
    <property type="entry name" value="alpha/beta-Hydrolases"/>
    <property type="match status" value="1"/>
</dbReference>
<dbReference type="InterPro" id="IPR019826">
    <property type="entry name" value="Carboxylesterase_B_AS"/>
</dbReference>
<feature type="signal peptide" evidence="3">
    <location>
        <begin position="1"/>
        <end position="18"/>
    </location>
</feature>
<feature type="chain" id="PRO_5040540685" description="Carboxylic ester hydrolase" evidence="3">
    <location>
        <begin position="19"/>
        <end position="611"/>
    </location>
</feature>
<reference evidence="5" key="1">
    <citation type="journal article" date="2020" name="Stud. Mycol.">
        <title>101 Dothideomycetes genomes: a test case for predicting lifestyles and emergence of pathogens.</title>
        <authorList>
            <person name="Haridas S."/>
            <person name="Albert R."/>
            <person name="Binder M."/>
            <person name="Bloem J."/>
            <person name="Labutti K."/>
            <person name="Salamov A."/>
            <person name="Andreopoulos B."/>
            <person name="Baker S."/>
            <person name="Barry K."/>
            <person name="Bills G."/>
            <person name="Bluhm B."/>
            <person name="Cannon C."/>
            <person name="Castanera R."/>
            <person name="Culley D."/>
            <person name="Daum C."/>
            <person name="Ezra D."/>
            <person name="Gonzalez J."/>
            <person name="Henrissat B."/>
            <person name="Kuo A."/>
            <person name="Liang C."/>
            <person name="Lipzen A."/>
            <person name="Lutzoni F."/>
            <person name="Magnuson J."/>
            <person name="Mondo S."/>
            <person name="Nolan M."/>
            <person name="Ohm R."/>
            <person name="Pangilinan J."/>
            <person name="Park H.-J."/>
            <person name="Ramirez L."/>
            <person name="Alfaro M."/>
            <person name="Sun H."/>
            <person name="Tritt A."/>
            <person name="Yoshinaga Y."/>
            <person name="Zwiers L.-H."/>
            <person name="Turgeon B."/>
            <person name="Goodwin S."/>
            <person name="Spatafora J."/>
            <person name="Crous P."/>
            <person name="Grigoriev I."/>
        </authorList>
    </citation>
    <scope>NUCLEOTIDE SEQUENCE</scope>
    <source>
        <strain evidence="5">CBS 125425</strain>
    </source>
</reference>
<dbReference type="Gene3D" id="3.40.50.1820">
    <property type="entry name" value="alpha/beta hydrolase"/>
    <property type="match status" value="1"/>
</dbReference>